<dbReference type="Pfam" id="PF10103">
    <property type="entry name" value="Zincin_2"/>
    <property type="match status" value="1"/>
</dbReference>
<accession>A0A411YDI9</accession>
<dbReference type="KEGG" id="erz:ER308_06830"/>
<evidence type="ECO:0000313" key="1">
    <source>
        <dbReference type="EMBL" id="QBI19283.1"/>
    </source>
</evidence>
<dbReference type="InterPro" id="IPR018766">
    <property type="entry name" value="Zinicin_2"/>
</dbReference>
<sequence length="364" mass="39574">MSSHDPEAGAALADWSLAERVAWTLGGTGQPAVGAAEVADLRGDIDARLAIADEAARRVTGLGDGLAPATGRVVGRRAWIRGNVSSLAVLLDPAADRLLRTSGLPRAVARRALAAQLGTVFGYLARRVLGQYEVFLPEGVAQGRLTLVGPNLLQVERELLPGSGVAAGELRLGICLHEVAHFLQFEAVPWLRPHLRGLVDEYLAEARLDPERLREFAHRASELARRPERVREPQELLGLVLTEHQREILDRAQALMTLLEGHGNVVMDWGAEVLAEGDQPLDAGGVRRLLNRRRARGGDRAIRQALGLGMKAEQYRVGERFWLDVGARYGRPTLDRVWGGPELLPTRDELADPDAWVARTGGPA</sequence>
<dbReference type="NCBIfam" id="TIGR03624">
    <property type="entry name" value="putative hydrolase"/>
    <property type="match status" value="1"/>
</dbReference>
<dbReference type="InterPro" id="IPR022454">
    <property type="entry name" value="CHP03883_F420-assoc"/>
</dbReference>
<dbReference type="Gene3D" id="1.20.150.30">
    <property type="entry name" value="Zincin-like metallopeptidase, N-terminal domain"/>
    <property type="match status" value="1"/>
</dbReference>
<dbReference type="PANTHER" id="PTHR39420:SF1">
    <property type="entry name" value="HYDROLASE"/>
    <property type="match status" value="1"/>
</dbReference>
<organism evidence="1 2">
    <name type="scientific">Egibacter rhizosphaerae</name>
    <dbReference type="NCBI Taxonomy" id="1670831"/>
    <lineage>
        <taxon>Bacteria</taxon>
        <taxon>Bacillati</taxon>
        <taxon>Actinomycetota</taxon>
        <taxon>Nitriliruptoria</taxon>
        <taxon>Egibacterales</taxon>
        <taxon>Egibacteraceae</taxon>
        <taxon>Egibacter</taxon>
    </lineage>
</organism>
<dbReference type="InterPro" id="IPR042271">
    <property type="entry name" value="Zinicin_2_N"/>
</dbReference>
<proteinExistence type="predicted"/>
<dbReference type="RefSeq" id="WP_131154280.1">
    <property type="nucleotide sequence ID" value="NZ_CP036402.1"/>
</dbReference>
<dbReference type="Proteomes" id="UP000291469">
    <property type="component" value="Chromosome"/>
</dbReference>
<keyword evidence="2" id="KW-1185">Reference proteome</keyword>
<dbReference type="OrthoDB" id="142939at2"/>
<dbReference type="PANTHER" id="PTHR39420">
    <property type="match status" value="1"/>
</dbReference>
<dbReference type="SUPFAM" id="SSF55486">
    <property type="entry name" value="Metalloproteases ('zincins'), catalytic domain"/>
    <property type="match status" value="1"/>
</dbReference>
<dbReference type="EMBL" id="CP036402">
    <property type="protein sequence ID" value="QBI19283.1"/>
    <property type="molecule type" value="Genomic_DNA"/>
</dbReference>
<evidence type="ECO:0000313" key="2">
    <source>
        <dbReference type="Proteomes" id="UP000291469"/>
    </source>
</evidence>
<reference evidence="1 2" key="1">
    <citation type="submission" date="2019-01" db="EMBL/GenBank/DDBJ databases">
        <title>Egibacter rhizosphaerae EGI 80759T.</title>
        <authorList>
            <person name="Chen D.-D."/>
            <person name="Tian Y."/>
            <person name="Jiao J.-Y."/>
            <person name="Zhang X.-T."/>
            <person name="Zhang Y.-G."/>
            <person name="Zhang Y."/>
            <person name="Xiao M."/>
            <person name="Shu W.-S."/>
            <person name="Li W.-J."/>
        </authorList>
    </citation>
    <scope>NUCLEOTIDE SEQUENCE [LARGE SCALE GENOMIC DNA]</scope>
    <source>
        <strain evidence="1 2">EGI 80759</strain>
    </source>
</reference>
<name>A0A411YDI9_9ACTN</name>
<gene>
    <name evidence="1" type="ORF">ER308_06830</name>
</gene>
<dbReference type="AlphaFoldDB" id="A0A411YDI9"/>
<dbReference type="NCBIfam" id="TIGR03883">
    <property type="entry name" value="DUF2342_F420"/>
    <property type="match status" value="1"/>
</dbReference>
<protein>
    <submittedName>
        <fullName evidence="1">Coenzyme F420 biosynthesis-associated protein</fullName>
    </submittedName>
</protein>